<feature type="region of interest" description="Disordered" evidence="1">
    <location>
        <begin position="239"/>
        <end position="277"/>
    </location>
</feature>
<evidence type="ECO:0000313" key="3">
    <source>
        <dbReference type="EMBL" id="MCF3940248.1"/>
    </source>
</evidence>
<keyword evidence="2" id="KW-0812">Transmembrane</keyword>
<accession>A0ABS9DR06</accession>
<keyword evidence="4" id="KW-1185">Reference proteome</keyword>
<feature type="compositionally biased region" description="Low complexity" evidence="1">
    <location>
        <begin position="29"/>
        <end position="43"/>
    </location>
</feature>
<organism evidence="3 4">
    <name type="scientific">Gordonia tangerina</name>
    <dbReference type="NCBI Taxonomy" id="2911060"/>
    <lineage>
        <taxon>Bacteria</taxon>
        <taxon>Bacillati</taxon>
        <taxon>Actinomycetota</taxon>
        <taxon>Actinomycetes</taxon>
        <taxon>Mycobacteriales</taxon>
        <taxon>Gordoniaceae</taxon>
        <taxon>Gordonia</taxon>
    </lineage>
</organism>
<gene>
    <name evidence="3" type="ORF">L1892_17890</name>
</gene>
<reference evidence="3" key="1">
    <citation type="submission" date="2022-01" db="EMBL/GenBank/DDBJ databases">
        <title>Gordonia xiamenensis sp. nov., isolated from surface seawater in Xiamen.</title>
        <authorList>
            <person name="He Y.F."/>
        </authorList>
    </citation>
    <scope>NUCLEOTIDE SEQUENCE</scope>
    <source>
        <strain evidence="3">GW1C4-4</strain>
    </source>
</reference>
<dbReference type="RefSeq" id="WP_235724997.1">
    <property type="nucleotide sequence ID" value="NZ_JAKGCU010000019.1"/>
</dbReference>
<dbReference type="EMBL" id="JAKGCU010000019">
    <property type="protein sequence ID" value="MCF3940248.1"/>
    <property type="molecule type" value="Genomic_DNA"/>
</dbReference>
<proteinExistence type="predicted"/>
<feature type="transmembrane region" description="Helical" evidence="2">
    <location>
        <begin position="81"/>
        <end position="104"/>
    </location>
</feature>
<evidence type="ECO:0000313" key="4">
    <source>
        <dbReference type="Proteomes" id="UP001108089"/>
    </source>
</evidence>
<evidence type="ECO:0008006" key="5">
    <source>
        <dbReference type="Google" id="ProtNLM"/>
    </source>
</evidence>
<protein>
    <recommendedName>
        <fullName evidence="5">Mce-associated membrane protein</fullName>
    </recommendedName>
</protein>
<feature type="compositionally biased region" description="Basic and acidic residues" evidence="1">
    <location>
        <begin position="8"/>
        <end position="22"/>
    </location>
</feature>
<keyword evidence="2" id="KW-1133">Transmembrane helix</keyword>
<name>A0ABS9DR06_9ACTN</name>
<comment type="caution">
    <text evidence="3">The sequence shown here is derived from an EMBL/GenBank/DDBJ whole genome shotgun (WGS) entry which is preliminary data.</text>
</comment>
<sequence length="277" mass="28678">MAENNTSTEDKHDDADADRIEPADSEASETTTGDTVENTGTVEKAGTEEKVHTDGPTPAGPKPSAEHAPARAGKAKRQLSISLGTLGISLLIVALVAALGTFIYRDVSARNDLDAMTSEAADSAKAEDVAARYAVAAATLDYQDLTPWIAAMKDGVSPELQRKYDVIGQAMEQIITPLRMQTTAELVLAKTQEVNGDMFRVDAVVDVDTKSVQTPDGGSAVAVYTVTLDRSQDWLITEVGDPTGAIPGGLGEAAPDSGAQDSGAQESAPAPSPAPGG</sequence>
<evidence type="ECO:0000256" key="1">
    <source>
        <dbReference type="SAM" id="MobiDB-lite"/>
    </source>
</evidence>
<dbReference type="Proteomes" id="UP001108089">
    <property type="component" value="Unassembled WGS sequence"/>
</dbReference>
<keyword evidence="2" id="KW-0472">Membrane</keyword>
<evidence type="ECO:0000256" key="2">
    <source>
        <dbReference type="SAM" id="Phobius"/>
    </source>
</evidence>
<feature type="region of interest" description="Disordered" evidence="1">
    <location>
        <begin position="1"/>
        <end position="73"/>
    </location>
</feature>